<dbReference type="CDD" id="cd00154">
    <property type="entry name" value="Rab"/>
    <property type="match status" value="1"/>
</dbReference>
<feature type="transmembrane region" description="Helical" evidence="10">
    <location>
        <begin position="913"/>
        <end position="941"/>
    </location>
</feature>
<reference evidence="12 13" key="1">
    <citation type="submission" date="2019-06" db="EMBL/GenBank/DDBJ databases">
        <title>A chromosome-scale genome assembly of the European perch, Perca fluviatilis.</title>
        <authorList>
            <person name="Roques C."/>
            <person name="Zahm M."/>
            <person name="Cabau C."/>
            <person name="Klopp C."/>
            <person name="Bouchez O."/>
            <person name="Donnadieu C."/>
            <person name="Kuhl H."/>
            <person name="Gislard M."/>
            <person name="Guendouz S."/>
            <person name="Journot L."/>
            <person name="Haffray P."/>
            <person name="Bestin A."/>
            <person name="Morvezen R."/>
            <person name="Feron R."/>
            <person name="Wen M."/>
            <person name="Jouanno E."/>
            <person name="Herpin A."/>
            <person name="Schartl M."/>
            <person name="Postlethwait J."/>
            <person name="Schaerlinger B."/>
            <person name="Chardard D."/>
            <person name="Lecocq T."/>
            <person name="Poncet C."/>
            <person name="Jaffrelo L."/>
            <person name="Lampietro C."/>
            <person name="Guiguen Y."/>
        </authorList>
    </citation>
    <scope>NUCLEOTIDE SEQUENCE [LARGE SCALE GENOMIC DNA]</scope>
    <source>
        <tissue evidence="12">Blood</tissue>
    </source>
</reference>
<dbReference type="CDD" id="cd03155">
    <property type="entry name" value="CD151_like_LEL"/>
    <property type="match status" value="1"/>
</dbReference>
<dbReference type="SUPFAM" id="SSF47473">
    <property type="entry name" value="EF-hand"/>
    <property type="match status" value="1"/>
</dbReference>
<dbReference type="GO" id="GO:0005509">
    <property type="term" value="F:calcium ion binding"/>
    <property type="evidence" value="ECO:0007669"/>
    <property type="project" value="InterPro"/>
</dbReference>
<accession>A0A6A5F8I5</accession>
<dbReference type="EMBL" id="VHII01000008">
    <property type="protein sequence ID" value="KAF1386785.1"/>
    <property type="molecule type" value="Genomic_DNA"/>
</dbReference>
<evidence type="ECO:0000256" key="2">
    <source>
        <dbReference type="ARBA" id="ARBA00006840"/>
    </source>
</evidence>
<dbReference type="FunFam" id="3.40.50.300:FF:001129">
    <property type="entry name" value="ras-related protein Rab-44 isoform X2"/>
    <property type="match status" value="1"/>
</dbReference>
<dbReference type="FunFam" id="1.10.1450.10:FF:000005">
    <property type="entry name" value="Tetraspanin"/>
    <property type="match status" value="1"/>
</dbReference>
<comment type="caution">
    <text evidence="12">The sequence shown here is derived from an EMBL/GenBank/DDBJ whole genome shotgun (WGS) entry which is preliminary data.</text>
</comment>
<evidence type="ECO:0000256" key="3">
    <source>
        <dbReference type="ARBA" id="ARBA00022692"/>
    </source>
</evidence>
<dbReference type="GO" id="GO:0005525">
    <property type="term" value="F:GTP binding"/>
    <property type="evidence" value="ECO:0007669"/>
    <property type="project" value="UniProtKB-KW"/>
</dbReference>
<evidence type="ECO:0000256" key="9">
    <source>
        <dbReference type="SAM" id="MobiDB-lite"/>
    </source>
</evidence>
<dbReference type="PROSITE" id="PS51419">
    <property type="entry name" value="RAB"/>
    <property type="match status" value="1"/>
</dbReference>
<dbReference type="Pfam" id="PF00071">
    <property type="entry name" value="Ras"/>
    <property type="match status" value="1"/>
</dbReference>
<evidence type="ECO:0000256" key="5">
    <source>
        <dbReference type="ARBA" id="ARBA00022989"/>
    </source>
</evidence>
<dbReference type="GO" id="GO:0003924">
    <property type="term" value="F:GTPase activity"/>
    <property type="evidence" value="ECO:0007669"/>
    <property type="project" value="InterPro"/>
</dbReference>
<dbReference type="Gene3D" id="1.10.238.10">
    <property type="entry name" value="EF-hand"/>
    <property type="match status" value="1"/>
</dbReference>
<dbReference type="PROSITE" id="PS51420">
    <property type="entry name" value="RHO"/>
    <property type="match status" value="1"/>
</dbReference>
<evidence type="ECO:0000256" key="7">
    <source>
        <dbReference type="ARBA" id="ARBA00023136"/>
    </source>
</evidence>
<organism evidence="12 13">
    <name type="scientific">Perca fluviatilis</name>
    <name type="common">European perch</name>
    <dbReference type="NCBI Taxonomy" id="8168"/>
    <lineage>
        <taxon>Eukaryota</taxon>
        <taxon>Metazoa</taxon>
        <taxon>Chordata</taxon>
        <taxon>Craniata</taxon>
        <taxon>Vertebrata</taxon>
        <taxon>Euteleostomi</taxon>
        <taxon>Actinopterygii</taxon>
        <taxon>Neopterygii</taxon>
        <taxon>Teleostei</taxon>
        <taxon>Neoteleostei</taxon>
        <taxon>Acanthomorphata</taxon>
        <taxon>Eupercaria</taxon>
        <taxon>Perciformes</taxon>
        <taxon>Percoidei</taxon>
        <taxon>Percidae</taxon>
        <taxon>Percinae</taxon>
        <taxon>Perca</taxon>
    </lineage>
</organism>
<dbReference type="PANTHER" id="PTHR47977">
    <property type="entry name" value="RAS-RELATED PROTEIN RAB"/>
    <property type="match status" value="1"/>
</dbReference>
<dbReference type="SMART" id="SM00054">
    <property type="entry name" value="EFh"/>
    <property type="match status" value="2"/>
</dbReference>
<feature type="compositionally biased region" description="Polar residues" evidence="9">
    <location>
        <begin position="384"/>
        <end position="395"/>
    </location>
</feature>
<sequence length="946" mass="107226">MSKWLNDGEVLVGQGSGEAVPVSPRSRGLPAGSPRPGWGTRSPLASPRAREVVPGSPLAETMGKAKELFVLCDKEGKGFITKRDMQRLEVELPLSPEQLETVFESLDRESNGFLTPAEFNTGLGEFVGLEDTIELSQDKAEEDTDHVDWSQEPPVLRFVNILMELGADQLFKDQQELSSLWCELQRDRPELLSVLDGVLIHAVSRLQESIRERDSLEQALHRRKSEHDQVVRSIYEEMENQIREEREKRLSQDSIGQKQRAQKLEEELKMQEQELENTLTQQKKLEIRIRQLSCEQANIKEQNQQLQSLNTQLQEQVESSREQLQAALGQLSLLQLSTAQEQVARQRNVMKVSRNMQKEKDSLLKQLELLRDMNKRLRDEKDAQQSQKRNPNVTKPLQKKGSIIGNYLLQDKPLKRQLSSSNELEQDKDTEVTNSSKRHQPSCRVRCENVEQVQTQSTVVSPQRVFKVVFLGNTGVGKSSFIQHYCTGHFYSKMSTTVGIDFQMKTLTLGSTNITLQLWDTAGQERFRSITEQYYRKADGILAMYDITQSSSFAAVRGWIDSVKEKMCEGAVLMLLANKLDLADSHSREVTTGEGQRLAEQHQALFYECSAKTGCNMEELMTYLAGMLVSKHDRQCEEDALLLTEVKAKRGCFNLQRQQLIDTGVGGIWEDVTPIIYILQGPTSKIRMEVHGEKTLSCGTICLKYLLFLFNILFWLAGGAVMAVGVWTLMEKSDYISLLNSSFYSASAYILIAAGLIVIVTGIIGCCATLKEMKSILIVYLVLLLCIFLLEIIAGMLAYITYQECFPFCYQLDEELRQNLKVTMQQKYQQPGEESVTQAVDKLQQEFKCCGSHNSSDWRACVWIQAAENERLVPDSCCKSPSDLCGRRDHPSNIYKVEGGCIMKLEEFILRQLYILGAVGIGIAFLQLVGMMFTCCLYQNLNEDPY</sequence>
<dbReference type="NCBIfam" id="TIGR00231">
    <property type="entry name" value="small_GTP"/>
    <property type="match status" value="1"/>
</dbReference>
<keyword evidence="8" id="KW-0449">Lipoprotein</keyword>
<feature type="region of interest" description="Disordered" evidence="9">
    <location>
        <begin position="378"/>
        <end position="398"/>
    </location>
</feature>
<evidence type="ECO:0000256" key="6">
    <source>
        <dbReference type="ARBA" id="ARBA00023134"/>
    </source>
</evidence>
<keyword evidence="13" id="KW-1185">Reference proteome</keyword>
<keyword evidence="6" id="KW-0342">GTP-binding</keyword>
<evidence type="ECO:0000256" key="8">
    <source>
        <dbReference type="ARBA" id="ARBA00023288"/>
    </source>
</evidence>
<feature type="transmembrane region" description="Helical" evidence="10">
    <location>
        <begin position="777"/>
        <end position="802"/>
    </location>
</feature>
<dbReference type="SMART" id="SM00177">
    <property type="entry name" value="ARF"/>
    <property type="match status" value="1"/>
</dbReference>
<evidence type="ECO:0000256" key="4">
    <source>
        <dbReference type="ARBA" id="ARBA00022741"/>
    </source>
</evidence>
<evidence type="ECO:0000313" key="13">
    <source>
        <dbReference type="Proteomes" id="UP000465112"/>
    </source>
</evidence>
<dbReference type="SMART" id="SM00176">
    <property type="entry name" value="RAN"/>
    <property type="match status" value="1"/>
</dbReference>
<dbReference type="Gene3D" id="1.10.1450.10">
    <property type="entry name" value="Tetraspanin"/>
    <property type="match status" value="1"/>
</dbReference>
<dbReference type="InterPro" id="IPR050227">
    <property type="entry name" value="Rab"/>
</dbReference>
<feature type="transmembrane region" description="Helical" evidence="10">
    <location>
        <begin position="705"/>
        <end position="727"/>
    </location>
</feature>
<keyword evidence="3 10" id="KW-0812">Transmembrane</keyword>
<dbReference type="SMART" id="SM00174">
    <property type="entry name" value="RHO"/>
    <property type="match status" value="1"/>
</dbReference>
<dbReference type="InterPro" id="IPR018499">
    <property type="entry name" value="Tetraspanin/Peripherin"/>
</dbReference>
<evidence type="ECO:0000313" key="12">
    <source>
        <dbReference type="EMBL" id="KAF1386785.1"/>
    </source>
</evidence>
<evidence type="ECO:0000259" key="11">
    <source>
        <dbReference type="PROSITE" id="PS50222"/>
    </source>
</evidence>
<name>A0A6A5F8I5_PERFL</name>
<feature type="region of interest" description="Disordered" evidence="9">
    <location>
        <begin position="14"/>
        <end position="58"/>
    </location>
</feature>
<dbReference type="SUPFAM" id="SSF48652">
    <property type="entry name" value="Tetraspanin"/>
    <property type="match status" value="1"/>
</dbReference>
<dbReference type="PRINTS" id="PR00259">
    <property type="entry name" value="TMFOUR"/>
</dbReference>
<dbReference type="InterPro" id="IPR008952">
    <property type="entry name" value="Tetraspanin_EC2_sf"/>
</dbReference>
<keyword evidence="4" id="KW-0547">Nucleotide-binding</keyword>
<dbReference type="InterPro" id="IPR002048">
    <property type="entry name" value="EF_hand_dom"/>
</dbReference>
<dbReference type="Pfam" id="PF00335">
    <property type="entry name" value="Tetraspanin"/>
    <property type="match status" value="1"/>
</dbReference>
<dbReference type="SMART" id="SM00175">
    <property type="entry name" value="RAB"/>
    <property type="match status" value="1"/>
</dbReference>
<keyword evidence="7 10" id="KW-0472">Membrane</keyword>
<dbReference type="InterPro" id="IPR005225">
    <property type="entry name" value="Small_GTP-bd"/>
</dbReference>
<evidence type="ECO:0000256" key="10">
    <source>
        <dbReference type="SAM" id="Phobius"/>
    </source>
</evidence>
<dbReference type="GO" id="GO:0016020">
    <property type="term" value="C:membrane"/>
    <property type="evidence" value="ECO:0007669"/>
    <property type="project" value="UniProtKB-SubCell"/>
</dbReference>
<dbReference type="PROSITE" id="PS51417">
    <property type="entry name" value="ARF"/>
    <property type="match status" value="1"/>
</dbReference>
<dbReference type="SUPFAM" id="SSF52540">
    <property type="entry name" value="P-loop containing nucleoside triphosphate hydrolases"/>
    <property type="match status" value="1"/>
</dbReference>
<feature type="domain" description="EF-hand" evidence="11">
    <location>
        <begin position="94"/>
        <end position="129"/>
    </location>
</feature>
<dbReference type="PROSITE" id="PS50222">
    <property type="entry name" value="EF_HAND_2"/>
    <property type="match status" value="1"/>
</dbReference>
<dbReference type="Gene3D" id="3.40.50.300">
    <property type="entry name" value="P-loop containing nucleotide triphosphate hydrolases"/>
    <property type="match status" value="1"/>
</dbReference>
<comment type="subcellular location">
    <subcellularLocation>
        <location evidence="1">Membrane</location>
        <topology evidence="1">Multi-pass membrane protein</topology>
    </subcellularLocation>
</comment>
<evidence type="ECO:0000256" key="1">
    <source>
        <dbReference type="ARBA" id="ARBA00004141"/>
    </source>
</evidence>
<dbReference type="AlphaFoldDB" id="A0A6A5F8I5"/>
<keyword evidence="5 10" id="KW-1133">Transmembrane helix</keyword>
<dbReference type="Proteomes" id="UP000465112">
    <property type="component" value="Chromosome 8"/>
</dbReference>
<feature type="transmembrane region" description="Helical" evidence="10">
    <location>
        <begin position="748"/>
        <end position="771"/>
    </location>
</feature>
<dbReference type="InterPro" id="IPR027417">
    <property type="entry name" value="P-loop_NTPase"/>
</dbReference>
<dbReference type="InterPro" id="IPR011992">
    <property type="entry name" value="EF-hand-dom_pair"/>
</dbReference>
<gene>
    <name evidence="12" type="ORF">PFLUV_G00098490</name>
</gene>
<dbReference type="InterPro" id="IPR001806">
    <property type="entry name" value="Small_GTPase"/>
</dbReference>
<protein>
    <recommendedName>
        <fullName evidence="11">EF-hand domain-containing protein</fullName>
    </recommendedName>
</protein>
<dbReference type="PROSITE" id="PS51421">
    <property type="entry name" value="RAS"/>
    <property type="match status" value="1"/>
</dbReference>
<comment type="similarity">
    <text evidence="2">Belongs to the tetraspanin (TM4SF) family.</text>
</comment>
<proteinExistence type="inferred from homology"/>
<dbReference type="SMART" id="SM00173">
    <property type="entry name" value="RAS"/>
    <property type="match status" value="1"/>
</dbReference>
<feature type="region of interest" description="Disordered" evidence="9">
    <location>
        <begin position="418"/>
        <end position="442"/>
    </location>
</feature>